<dbReference type="Gene3D" id="1.20.1280.50">
    <property type="match status" value="1"/>
</dbReference>
<dbReference type="Proteomes" id="UP000327013">
    <property type="component" value="Chromosome 2"/>
</dbReference>
<feature type="domain" description="F-box" evidence="1">
    <location>
        <begin position="9"/>
        <end position="55"/>
    </location>
</feature>
<dbReference type="InterPro" id="IPR001810">
    <property type="entry name" value="F-box_dom"/>
</dbReference>
<evidence type="ECO:0000313" key="3">
    <source>
        <dbReference type="Proteomes" id="UP000327013"/>
    </source>
</evidence>
<dbReference type="CDD" id="cd22162">
    <property type="entry name" value="F-box_AtSKIP3-like"/>
    <property type="match status" value="1"/>
</dbReference>
<dbReference type="PROSITE" id="PS50181">
    <property type="entry name" value="FBOX"/>
    <property type="match status" value="1"/>
</dbReference>
<reference evidence="2 3" key="1">
    <citation type="submission" date="2019-06" db="EMBL/GenBank/DDBJ databases">
        <title>A chromosomal-level reference genome of Carpinus fangiana (Coryloideae, Betulaceae).</title>
        <authorList>
            <person name="Yang X."/>
            <person name="Wang Z."/>
            <person name="Zhang L."/>
            <person name="Hao G."/>
            <person name="Liu J."/>
            <person name="Yang Y."/>
        </authorList>
    </citation>
    <scope>NUCLEOTIDE SEQUENCE [LARGE SCALE GENOMIC DNA]</scope>
    <source>
        <strain evidence="2">Cfa_2016G</strain>
        <tissue evidence="2">Leaf</tissue>
    </source>
</reference>
<dbReference type="PANTHER" id="PTHR32278:SF143">
    <property type="entry name" value="F-BOX PROTEIN PP2-B1"/>
    <property type="match status" value="1"/>
</dbReference>
<dbReference type="AlphaFoldDB" id="A0A5N6QRU8"/>
<dbReference type="SUPFAM" id="SSF81383">
    <property type="entry name" value="F-box domain"/>
    <property type="match status" value="1"/>
</dbReference>
<name>A0A5N6QRU8_9ROSI</name>
<evidence type="ECO:0000313" key="2">
    <source>
        <dbReference type="EMBL" id="KAE8009887.1"/>
    </source>
</evidence>
<keyword evidence="3" id="KW-1185">Reference proteome</keyword>
<sequence length="283" mass="31728">MALTESEAVGLIYALPEECIAGVLSFTSPPDACRSSSVSTNFRSAAESDAVWESFLPPQYKSIISRSADSSSSLCFSSKKELYLHLCDHPLLIDEGKKSFWLEKRTGKICYMLSPKDLLIVWMENPYYWRWTSLPDARFPEVAELIDVWWLEIRGKINTCMLSPATLYKAYLVFNLSGSHNGFVNLPIEAEVGGHSRTVFLDAKQGGVRVYNPRAEMGYCQALRWREEDGGRPKKRGDGWLEVELGEFFNGGDDDEVEISVLEVKAGVCKSGLIVHGIEIRPN</sequence>
<dbReference type="PANTHER" id="PTHR32278">
    <property type="entry name" value="F-BOX DOMAIN-CONTAINING PROTEIN"/>
    <property type="match status" value="1"/>
</dbReference>
<dbReference type="EMBL" id="CM017322">
    <property type="protein sequence ID" value="KAE8009887.1"/>
    <property type="molecule type" value="Genomic_DNA"/>
</dbReference>
<protein>
    <recommendedName>
        <fullName evidence="1">F-box domain-containing protein</fullName>
    </recommendedName>
</protein>
<organism evidence="2 3">
    <name type="scientific">Carpinus fangiana</name>
    <dbReference type="NCBI Taxonomy" id="176857"/>
    <lineage>
        <taxon>Eukaryota</taxon>
        <taxon>Viridiplantae</taxon>
        <taxon>Streptophyta</taxon>
        <taxon>Embryophyta</taxon>
        <taxon>Tracheophyta</taxon>
        <taxon>Spermatophyta</taxon>
        <taxon>Magnoliopsida</taxon>
        <taxon>eudicotyledons</taxon>
        <taxon>Gunneridae</taxon>
        <taxon>Pentapetalae</taxon>
        <taxon>rosids</taxon>
        <taxon>fabids</taxon>
        <taxon>Fagales</taxon>
        <taxon>Betulaceae</taxon>
        <taxon>Carpinus</taxon>
    </lineage>
</organism>
<accession>A0A5N6QRU8</accession>
<dbReference type="InterPro" id="IPR025886">
    <property type="entry name" value="PP2-like"/>
</dbReference>
<evidence type="ECO:0000259" key="1">
    <source>
        <dbReference type="PROSITE" id="PS50181"/>
    </source>
</evidence>
<dbReference type="SMART" id="SM00256">
    <property type="entry name" value="FBOX"/>
    <property type="match status" value="1"/>
</dbReference>
<dbReference type="Pfam" id="PF00646">
    <property type="entry name" value="F-box"/>
    <property type="match status" value="1"/>
</dbReference>
<proteinExistence type="predicted"/>
<dbReference type="OrthoDB" id="1918565at2759"/>
<dbReference type="Pfam" id="PF14299">
    <property type="entry name" value="PP2"/>
    <property type="match status" value="1"/>
</dbReference>
<dbReference type="InterPro" id="IPR036047">
    <property type="entry name" value="F-box-like_dom_sf"/>
</dbReference>
<gene>
    <name evidence="2" type="ORF">FH972_006294</name>
</gene>